<dbReference type="Gene3D" id="1.25.40.10">
    <property type="entry name" value="Tetratricopeptide repeat domain"/>
    <property type="match status" value="1"/>
</dbReference>
<protein>
    <submittedName>
        <fullName evidence="4">Uncharacterized protein</fullName>
    </submittedName>
</protein>
<dbReference type="SUPFAM" id="SSF48452">
    <property type="entry name" value="TPR-like"/>
    <property type="match status" value="1"/>
</dbReference>
<organism evidence="4 5">
    <name type="scientific">Kipferlia bialata</name>
    <dbReference type="NCBI Taxonomy" id="797122"/>
    <lineage>
        <taxon>Eukaryota</taxon>
        <taxon>Metamonada</taxon>
        <taxon>Carpediemonas-like organisms</taxon>
        <taxon>Kipferlia</taxon>
    </lineage>
</organism>
<reference evidence="4 5" key="1">
    <citation type="journal article" date="2018" name="PLoS ONE">
        <title>The draft genome of Kipferlia bialata reveals reductive genome evolution in fornicate parasites.</title>
        <authorList>
            <person name="Tanifuji G."/>
            <person name="Takabayashi S."/>
            <person name="Kume K."/>
            <person name="Takagi M."/>
            <person name="Nakayama T."/>
            <person name="Kamikawa R."/>
            <person name="Inagaki Y."/>
            <person name="Hashimoto T."/>
        </authorList>
    </citation>
    <scope>NUCLEOTIDE SEQUENCE [LARGE SCALE GENOMIC DNA]</scope>
    <source>
        <strain evidence="4">NY0173</strain>
    </source>
</reference>
<name>A0A9K3GJ95_9EUKA</name>
<evidence type="ECO:0000313" key="5">
    <source>
        <dbReference type="Proteomes" id="UP000265618"/>
    </source>
</evidence>
<dbReference type="PANTHER" id="PTHR16193">
    <property type="entry name" value="TETRATRICOPEPTIDE REPEAT PROTEIN 27"/>
    <property type="match status" value="1"/>
</dbReference>
<evidence type="ECO:0000256" key="1">
    <source>
        <dbReference type="ARBA" id="ARBA00022737"/>
    </source>
</evidence>
<accession>A0A9K3GJ95</accession>
<dbReference type="EMBL" id="BDIP01001655">
    <property type="protein sequence ID" value="GIQ84867.1"/>
    <property type="molecule type" value="Genomic_DNA"/>
</dbReference>
<comment type="caution">
    <text evidence="4">The sequence shown here is derived from an EMBL/GenBank/DDBJ whole genome shotgun (WGS) entry which is preliminary data.</text>
</comment>
<keyword evidence="5" id="KW-1185">Reference proteome</keyword>
<gene>
    <name evidence="4" type="ORF">KIPB_006444</name>
</gene>
<dbReference type="InterPro" id="IPR011990">
    <property type="entry name" value="TPR-like_helical_dom_sf"/>
</dbReference>
<dbReference type="InterPro" id="IPR044244">
    <property type="entry name" value="TTC27/Emw1"/>
</dbReference>
<dbReference type="OrthoDB" id="1936594at2759"/>
<evidence type="ECO:0000256" key="2">
    <source>
        <dbReference type="ARBA" id="ARBA00022803"/>
    </source>
</evidence>
<evidence type="ECO:0000256" key="3">
    <source>
        <dbReference type="SAM" id="MobiDB-lite"/>
    </source>
</evidence>
<dbReference type="PANTHER" id="PTHR16193:SF0">
    <property type="entry name" value="TETRATRICOPEPTIDE REPEAT PROTEIN 27"/>
    <property type="match status" value="1"/>
</dbReference>
<evidence type="ECO:0000313" key="4">
    <source>
        <dbReference type="EMBL" id="GIQ84867.1"/>
    </source>
</evidence>
<feature type="compositionally biased region" description="Basic and acidic residues" evidence="3">
    <location>
        <begin position="723"/>
        <end position="736"/>
    </location>
</feature>
<keyword evidence="2" id="KW-0802">TPR repeat</keyword>
<keyword evidence="1" id="KW-0677">Repeat</keyword>
<sequence length="736" mass="76411">MESLLFVKRASLVKILGQQVDETASAALEPLYASQWMATLQAVPAYQELVSTLEAGSEGGETSPLALVDLSDKDSLSGYLGLWAGACACLLGCVLANYAGIEDTQLKAIKAGPEEAQARIEAALGITVDPRLSCLGAMDVAVGVLHALSSSRVRVPHISLDCRLWVARASLVCQACALGAWDGHNSMWGTLTETDDDVRDTVASLYRAVWTKHQKGLSPMCRALLCLETARLTASSEDGEGEGEGEGESWVDRALSSVGVSIALEGVSVQAGAGKTRTMLVPVAKRPASLAEPLLAPPPALPLPSIQSLMGARGLGPCIMPRPADVAGGVVPLLLIAMCQKVSSEGMDSLVASQVSAYLQPLMMLDHVPTPARVCACLVLAQLNASADPSPASVQHSAEMYRDVLHLCDKKAEAETETETEAAGPGVLGDAMLCGFFASPLVGFPRQLVAVCGGRMLGSLGSYGPAAEMLLTVPALPSAVEMLLLGDQAAEAQALAQSAIDTGAVGVADRVLLLCILGEVTQTEALLTQAWTESGASCARAMRTLARMAGARGDHAAVVEHLTQAVQAEPSHTDSWFSLGQARLDGRVGSPAEAAKAFEQCAALTPQREASTAHGNAALAWLAAGQPNRALGCLLDAVRTPLPVDPKVLALLLLTAMQCDRPEVGALAVTLVSRHPHMQGGDGLGAWGRGLAAKGMTWLRGLATDPDAPSPHMSPITSALEAYDSRADSGKGAYDK</sequence>
<dbReference type="AlphaFoldDB" id="A0A9K3GJ95"/>
<proteinExistence type="predicted"/>
<dbReference type="Proteomes" id="UP000265618">
    <property type="component" value="Unassembled WGS sequence"/>
</dbReference>
<feature type="region of interest" description="Disordered" evidence="3">
    <location>
        <begin position="702"/>
        <end position="736"/>
    </location>
</feature>